<dbReference type="PANTHER" id="PTHR40070:SF1">
    <property type="entry name" value="UPF0478 PROTEIN YTXG"/>
    <property type="match status" value="1"/>
</dbReference>
<evidence type="ECO:0000256" key="1">
    <source>
        <dbReference type="SAM" id="Phobius"/>
    </source>
</evidence>
<dbReference type="AlphaFoldDB" id="A0A265N629"/>
<evidence type="ECO:0000313" key="2">
    <source>
        <dbReference type="EMBL" id="OZU87285.1"/>
    </source>
</evidence>
<dbReference type="RefSeq" id="WP_094887241.1">
    <property type="nucleotide sequence ID" value="NZ_NPMS01000012.1"/>
</dbReference>
<proteinExistence type="predicted"/>
<reference evidence="2 3" key="1">
    <citation type="submission" date="2017-08" db="EMBL/GenBank/DDBJ databases">
        <title>Virgibacillus indicus sp. nov. and Virgibacillus profoundi sp. nov, two moderately halophilic bacteria isolated from marine sediment by using the Microfluidic Streak Plate.</title>
        <authorList>
            <person name="Xu B."/>
            <person name="Hu B."/>
            <person name="Wang J."/>
            <person name="Zhu Y."/>
            <person name="Huang L."/>
            <person name="Du W."/>
            <person name="Huang Y."/>
        </authorList>
    </citation>
    <scope>NUCLEOTIDE SEQUENCE [LARGE SCALE GENOMIC DNA]</scope>
    <source>
        <strain evidence="2 3">IO3-P2-C2</strain>
    </source>
</reference>
<name>A0A265N629_9BACI</name>
<dbReference type="PANTHER" id="PTHR40070">
    <property type="entry name" value="UPF0478 PROTEIN YTXG"/>
    <property type="match status" value="1"/>
</dbReference>
<accession>A0A265N629</accession>
<evidence type="ECO:0000313" key="3">
    <source>
        <dbReference type="Proteomes" id="UP000216498"/>
    </source>
</evidence>
<keyword evidence="1" id="KW-1133">Transmembrane helix</keyword>
<dbReference type="InterPro" id="IPR009293">
    <property type="entry name" value="UPF0478"/>
</dbReference>
<feature type="transmembrane region" description="Helical" evidence="1">
    <location>
        <begin position="6"/>
        <end position="26"/>
    </location>
</feature>
<gene>
    <name evidence="2" type="ORF">CIL03_17865</name>
</gene>
<organism evidence="2 3">
    <name type="scientific">Virgibacillus indicus</name>
    <dbReference type="NCBI Taxonomy" id="2024554"/>
    <lineage>
        <taxon>Bacteria</taxon>
        <taxon>Bacillati</taxon>
        <taxon>Bacillota</taxon>
        <taxon>Bacilli</taxon>
        <taxon>Bacillales</taxon>
        <taxon>Bacillaceae</taxon>
        <taxon>Virgibacillus</taxon>
    </lineage>
</organism>
<protein>
    <submittedName>
        <fullName evidence="2">General stress protein</fullName>
    </submittedName>
</protein>
<keyword evidence="1" id="KW-0472">Membrane</keyword>
<sequence>MDLTGIGVILIGVAVLIIAIFIAHTLNNLAGVLRGVEKTVDRLPDQLDDVFKETGELIGESNHSLRDVNDKLKQLSPLFYIAGDVGNVTRKFSSSLVDVTETLKKKTNDSKEVTKENSLGGLYGSFALTYYMMRKRKQAKAETEGASSNEQQK</sequence>
<keyword evidence="1" id="KW-0812">Transmembrane</keyword>
<keyword evidence="3" id="KW-1185">Reference proteome</keyword>
<dbReference type="Pfam" id="PF06103">
    <property type="entry name" value="DUF948"/>
    <property type="match status" value="1"/>
</dbReference>
<dbReference type="Proteomes" id="UP000216498">
    <property type="component" value="Unassembled WGS sequence"/>
</dbReference>
<dbReference type="EMBL" id="NPMS01000012">
    <property type="protein sequence ID" value="OZU87285.1"/>
    <property type="molecule type" value="Genomic_DNA"/>
</dbReference>
<dbReference type="OrthoDB" id="2437843at2"/>
<comment type="caution">
    <text evidence="2">The sequence shown here is derived from an EMBL/GenBank/DDBJ whole genome shotgun (WGS) entry which is preliminary data.</text>
</comment>